<keyword evidence="2" id="KW-1185">Reference proteome</keyword>
<name>A0A9X4AN66_9BACI</name>
<dbReference type="RefSeq" id="WP_272437906.1">
    <property type="nucleotide sequence ID" value="NZ_JAMQKB010000029.1"/>
</dbReference>
<evidence type="ECO:0000313" key="1">
    <source>
        <dbReference type="EMBL" id="MDC3426086.1"/>
    </source>
</evidence>
<dbReference type="EMBL" id="JAMQKB010000029">
    <property type="protein sequence ID" value="MDC3426086.1"/>
    <property type="molecule type" value="Genomic_DNA"/>
</dbReference>
<organism evidence="1 2">
    <name type="scientific">Terrihalobacillus insolitus</name>
    <dbReference type="NCBI Taxonomy" id="2950438"/>
    <lineage>
        <taxon>Bacteria</taxon>
        <taxon>Bacillati</taxon>
        <taxon>Bacillota</taxon>
        <taxon>Bacilli</taxon>
        <taxon>Bacillales</taxon>
        <taxon>Bacillaceae</taxon>
        <taxon>Terrihalobacillus</taxon>
    </lineage>
</organism>
<dbReference type="AlphaFoldDB" id="A0A9X4AN66"/>
<proteinExistence type="predicted"/>
<comment type="caution">
    <text evidence="1">The sequence shown here is derived from an EMBL/GenBank/DDBJ whole genome shotgun (WGS) entry which is preliminary data.</text>
</comment>
<gene>
    <name evidence="1" type="ORF">NC797_16420</name>
</gene>
<evidence type="ECO:0000313" key="2">
    <source>
        <dbReference type="Proteomes" id="UP001145050"/>
    </source>
</evidence>
<dbReference type="Proteomes" id="UP001145050">
    <property type="component" value="Unassembled WGS sequence"/>
</dbReference>
<protein>
    <submittedName>
        <fullName evidence="1">NERD domain-containing protein</fullName>
    </submittedName>
</protein>
<accession>A0A9X4AN66</accession>
<sequence>MAQVVKIKDYISRYETNIYHYPGQFIRLKKENWNKALEAWELQDVHEMELEHTNKKETILSKWKRLFTKVEEKPPAFEEQVLHKLPESKQQLKHEFLDTLMRFQLKWASTTVSDMSIVDQGYEDDQSLKYFLQRFPDTYLLYYYPIFNLKNAPIEAEILFVSPIGMDIIHLIDFNSKEIEIMADDGRTWNLKEGNEMNRMLSPMISLKRTEQVIKRVLNTHHLDFPITKVVLSPNHRLRFQAEPFRTKFIGLEQHDEWLSEKRGLVSPLKHQQLKVCEVLLKYCQTSAVKRPEWEDETYPL</sequence>
<reference evidence="1" key="1">
    <citation type="submission" date="2022-06" db="EMBL/GenBank/DDBJ databases">
        <title>Aquibacillus sp. a new bacterium isolated from soil saline samples.</title>
        <authorList>
            <person name="Galisteo C."/>
            <person name="De La Haba R."/>
            <person name="Sanchez-Porro C."/>
            <person name="Ventosa A."/>
        </authorList>
    </citation>
    <scope>NUCLEOTIDE SEQUENCE</scope>
    <source>
        <strain evidence="1">3ASR75-11</strain>
    </source>
</reference>